<dbReference type="Pfam" id="PF13350">
    <property type="entry name" value="Y_phosphatase3"/>
    <property type="match status" value="1"/>
</dbReference>
<organism evidence="3 4">
    <name type="scientific">Venustampulla echinocandica</name>
    <dbReference type="NCBI Taxonomy" id="2656787"/>
    <lineage>
        <taxon>Eukaryota</taxon>
        <taxon>Fungi</taxon>
        <taxon>Dikarya</taxon>
        <taxon>Ascomycota</taxon>
        <taxon>Pezizomycotina</taxon>
        <taxon>Leotiomycetes</taxon>
        <taxon>Helotiales</taxon>
        <taxon>Pleuroascaceae</taxon>
        <taxon>Venustampulla</taxon>
    </lineage>
</organism>
<keyword evidence="4" id="KW-1185">Reference proteome</keyword>
<dbReference type="InterPro" id="IPR029021">
    <property type="entry name" value="Prot-tyrosine_phosphatase-like"/>
</dbReference>
<feature type="region of interest" description="Disordered" evidence="1">
    <location>
        <begin position="116"/>
        <end position="145"/>
    </location>
</feature>
<dbReference type="EMBL" id="NPIC01000002">
    <property type="protein sequence ID" value="RDL39357.1"/>
    <property type="molecule type" value="Genomic_DNA"/>
</dbReference>
<dbReference type="STRING" id="2656787.A0A370TUZ2"/>
<dbReference type="InterPro" id="IPR026893">
    <property type="entry name" value="Tyr/Ser_Pase_IphP-type"/>
</dbReference>
<dbReference type="SUPFAM" id="SSF52799">
    <property type="entry name" value="(Phosphotyrosine protein) phosphatases II"/>
    <property type="match status" value="1"/>
</dbReference>
<reference evidence="3 4" key="1">
    <citation type="journal article" date="2018" name="IMA Fungus">
        <title>IMA Genome-F 9: Draft genome sequence of Annulohypoxylon stygium, Aspergillus mulundensis, Berkeleyomyces basicola (syn. Thielaviopsis basicola), Ceratocystis smalleyi, two Cercospora beticola strains, Coleophoma cylindrospora, Fusarium fracticaudum, Phialophora cf. hyalina, and Morchella septimelata.</title>
        <authorList>
            <person name="Wingfield B.D."/>
            <person name="Bills G.F."/>
            <person name="Dong Y."/>
            <person name="Huang W."/>
            <person name="Nel W.J."/>
            <person name="Swalarsk-Parry B.S."/>
            <person name="Vaghefi N."/>
            <person name="Wilken P.M."/>
            <person name="An Z."/>
            <person name="de Beer Z.W."/>
            <person name="De Vos L."/>
            <person name="Chen L."/>
            <person name="Duong T.A."/>
            <person name="Gao Y."/>
            <person name="Hammerbacher A."/>
            <person name="Kikkert J.R."/>
            <person name="Li Y."/>
            <person name="Li H."/>
            <person name="Li K."/>
            <person name="Li Q."/>
            <person name="Liu X."/>
            <person name="Ma X."/>
            <person name="Naidoo K."/>
            <person name="Pethybridge S.J."/>
            <person name="Sun J."/>
            <person name="Steenkamp E.T."/>
            <person name="van der Nest M.A."/>
            <person name="van Wyk S."/>
            <person name="Wingfield M.J."/>
            <person name="Xiong C."/>
            <person name="Yue Q."/>
            <person name="Zhang X."/>
        </authorList>
    </citation>
    <scope>NUCLEOTIDE SEQUENCE [LARGE SCALE GENOMIC DNA]</scope>
    <source>
        <strain evidence="3 4">BP 5553</strain>
    </source>
</reference>
<evidence type="ECO:0000313" key="4">
    <source>
        <dbReference type="Proteomes" id="UP000254866"/>
    </source>
</evidence>
<evidence type="ECO:0000259" key="2">
    <source>
        <dbReference type="PROSITE" id="PS50056"/>
    </source>
</evidence>
<gene>
    <name evidence="3" type="ORF">BP5553_03697</name>
</gene>
<dbReference type="Gene3D" id="3.90.190.10">
    <property type="entry name" value="Protein tyrosine phosphatase superfamily"/>
    <property type="match status" value="1"/>
</dbReference>
<evidence type="ECO:0000313" key="3">
    <source>
        <dbReference type="EMBL" id="RDL39357.1"/>
    </source>
</evidence>
<dbReference type="PROSITE" id="PS00383">
    <property type="entry name" value="TYR_PHOSPHATASE_1"/>
    <property type="match status" value="1"/>
</dbReference>
<dbReference type="RefSeq" id="XP_031872013.1">
    <property type="nucleotide sequence ID" value="XM_032012320.1"/>
</dbReference>
<evidence type="ECO:0000256" key="1">
    <source>
        <dbReference type="SAM" id="MobiDB-lite"/>
    </source>
</evidence>
<name>A0A370TUZ2_9HELO</name>
<dbReference type="AlphaFoldDB" id="A0A370TUZ2"/>
<feature type="domain" description="Tyrosine specific protein phosphatases" evidence="2">
    <location>
        <begin position="159"/>
        <end position="239"/>
    </location>
</feature>
<dbReference type="Proteomes" id="UP000254866">
    <property type="component" value="Unassembled WGS sequence"/>
</dbReference>
<protein>
    <recommendedName>
        <fullName evidence="2">Tyrosine specific protein phosphatases domain-containing protein</fullName>
    </recommendedName>
</protein>
<dbReference type="InterPro" id="IPR016130">
    <property type="entry name" value="Tyr_Pase_AS"/>
</dbReference>
<comment type="caution">
    <text evidence="3">The sequence shown here is derived from an EMBL/GenBank/DDBJ whole genome shotgun (WGS) entry which is preliminary data.</text>
</comment>
<sequence length="321" mass="35385">MTTTILSDVLETPIRTPIPEAEVTEYLNSAPFLPIANALNLRTVTSLTLPPNLIFRSGSLAHLPATTLTSLKQTYNITTIFDLRSSQEKEKSPNPEVDGIENVWIPSTVDFGSQVRGERGASAQGAEDSKLDGSHQPARLSPSDFAQNEGVDGYVKLYGHFLETHRDAYRAVFEKLKDSESSGILFHCNAGKDRTGVLAALILALMHSVPEEISRDYALTRIGIEPFREYLLKSLLQQMGKTPDDETFSEPGMEAICGTRGDTILALLEWMDGKWGAFSAEQDQSDKKGAFTGVEGYLIERLGFDKEEVEKIKSRLARKAS</sequence>
<dbReference type="GeneID" id="43596546"/>
<dbReference type="OrthoDB" id="449382at2759"/>
<accession>A0A370TUZ2</accession>
<dbReference type="GO" id="GO:0004721">
    <property type="term" value="F:phosphoprotein phosphatase activity"/>
    <property type="evidence" value="ECO:0007669"/>
    <property type="project" value="InterPro"/>
</dbReference>
<dbReference type="PROSITE" id="PS50056">
    <property type="entry name" value="TYR_PHOSPHATASE_2"/>
    <property type="match status" value="1"/>
</dbReference>
<dbReference type="PANTHER" id="PTHR31126">
    <property type="entry name" value="TYROSINE-PROTEIN PHOSPHATASE"/>
    <property type="match status" value="1"/>
</dbReference>
<proteinExistence type="predicted"/>
<dbReference type="InterPro" id="IPR000387">
    <property type="entry name" value="Tyr_Pase_dom"/>
</dbReference>
<dbReference type="PANTHER" id="PTHR31126:SF1">
    <property type="entry name" value="TYROSINE SPECIFIC PROTEIN PHOSPHATASES DOMAIN-CONTAINING PROTEIN"/>
    <property type="match status" value="1"/>
</dbReference>